<accession>A0A8J5CHB4</accession>
<name>A0A8J5CHB4_CHIOP</name>
<feature type="region of interest" description="Disordered" evidence="1">
    <location>
        <begin position="1"/>
        <end position="39"/>
    </location>
</feature>
<evidence type="ECO:0000313" key="3">
    <source>
        <dbReference type="Proteomes" id="UP000770661"/>
    </source>
</evidence>
<evidence type="ECO:0000313" key="2">
    <source>
        <dbReference type="EMBL" id="KAG0721713.1"/>
    </source>
</evidence>
<organism evidence="2 3">
    <name type="scientific">Chionoecetes opilio</name>
    <name type="common">Atlantic snow crab</name>
    <name type="synonym">Cancer opilio</name>
    <dbReference type="NCBI Taxonomy" id="41210"/>
    <lineage>
        <taxon>Eukaryota</taxon>
        <taxon>Metazoa</taxon>
        <taxon>Ecdysozoa</taxon>
        <taxon>Arthropoda</taxon>
        <taxon>Crustacea</taxon>
        <taxon>Multicrustacea</taxon>
        <taxon>Malacostraca</taxon>
        <taxon>Eumalacostraca</taxon>
        <taxon>Eucarida</taxon>
        <taxon>Decapoda</taxon>
        <taxon>Pleocyemata</taxon>
        <taxon>Brachyura</taxon>
        <taxon>Eubrachyura</taxon>
        <taxon>Majoidea</taxon>
        <taxon>Majidae</taxon>
        <taxon>Chionoecetes</taxon>
    </lineage>
</organism>
<feature type="region of interest" description="Disordered" evidence="1">
    <location>
        <begin position="112"/>
        <end position="205"/>
    </location>
</feature>
<dbReference type="Proteomes" id="UP000770661">
    <property type="component" value="Unassembled WGS sequence"/>
</dbReference>
<protein>
    <submittedName>
        <fullName evidence="2">Uncharacterized protein</fullName>
    </submittedName>
</protein>
<sequence>MGNPFPGPCPRQRLETVKNSNLRTGEPGEYPGARDHRPGLQRFRACLTGRPIDGHTTHPAHTLHALNTSTGGLHHPQEQGDQEMGDIVKPDVSRGNAKMLMRRQKIRLRRPDVGLLPTPPPPPARPGGKHLNIQPQMGEGQEQGQEGHFPKATGDLDQAFSVQHRPPTPPAERVSTAGTSSAPKRSSLTARNFEKWAAKGNSRVF</sequence>
<dbReference type="EMBL" id="JACEEZ010010596">
    <property type="protein sequence ID" value="KAG0721713.1"/>
    <property type="molecule type" value="Genomic_DNA"/>
</dbReference>
<gene>
    <name evidence="2" type="ORF">GWK47_045880</name>
</gene>
<evidence type="ECO:0000256" key="1">
    <source>
        <dbReference type="SAM" id="MobiDB-lite"/>
    </source>
</evidence>
<feature type="compositionally biased region" description="Low complexity" evidence="1">
    <location>
        <begin position="138"/>
        <end position="147"/>
    </location>
</feature>
<feature type="compositionally biased region" description="Polar residues" evidence="1">
    <location>
        <begin position="176"/>
        <end position="190"/>
    </location>
</feature>
<keyword evidence="3" id="KW-1185">Reference proteome</keyword>
<comment type="caution">
    <text evidence="2">The sequence shown here is derived from an EMBL/GenBank/DDBJ whole genome shotgun (WGS) entry which is preliminary data.</text>
</comment>
<dbReference type="AlphaFoldDB" id="A0A8J5CHB4"/>
<reference evidence="2" key="1">
    <citation type="submission" date="2020-07" db="EMBL/GenBank/DDBJ databases">
        <title>The High-quality genome of the commercially important snow crab, Chionoecetes opilio.</title>
        <authorList>
            <person name="Jeong J.-H."/>
            <person name="Ryu S."/>
        </authorList>
    </citation>
    <scope>NUCLEOTIDE SEQUENCE</scope>
    <source>
        <strain evidence="2">MADBK_172401_WGS</strain>
        <tissue evidence="2">Digestive gland</tissue>
    </source>
</reference>
<proteinExistence type="predicted"/>